<evidence type="ECO:0000313" key="3">
    <source>
        <dbReference type="Proteomes" id="UP000515158"/>
    </source>
</evidence>
<sequence length="555" mass="60046">MPGGGALQRLAPGSIGLVEYNGKIIDPASTNFLVPVHYRTTSECEGLVSGTSSTQWAEDEFCAETTVMDLEEGGAAGTAPMGYALSVMTDGLWYLRGVLSGSRQSDVLTFASLDDPEALEWVVNMTRLDTQGDKAGWRPAQETSGTSPTTPSATKMSITTPAANLPTTLPTDSPLQKCGQTTLPLASLSANQSLPGHLPWTVGVYVQSDRSDNDYDVYAGALVADNVVMTDGNGVVVPYGRRNDTGDVRLVAPGKLHVVWMSPNGKKRRVEVASLHVHERDRGAARDHAWNVALLVLKTPIKNGTLACLDLAGRAPAQPPLVPENVGVTETWRGNFVSDRRVLVALSTLGLEDCHARLLGRWESEGRSLTDDRICTAKASEEVWKGAALLARRGDSWFLRGILCFSFADGHVFTDLNGDSVRNWLREKLHSSWNNDLPEVKTISPLPGARHFFFDGLALDLGLISLFVVIAAAGAYFLLITFWPNRSHHVMASRCQCFAACKRLVPTPAARHANTVATDQDSYVDQHGNSDDEETRPALAVIFNNEAGAQIQARE</sequence>
<keyword evidence="2" id="KW-0472">Membrane</keyword>
<gene>
    <name evidence="4" type="primary">LOC117649706</name>
</gene>
<dbReference type="KEGG" id="tpal:117649706"/>
<dbReference type="Gene3D" id="2.40.10.10">
    <property type="entry name" value="Trypsin-like serine proteases"/>
    <property type="match status" value="1"/>
</dbReference>
<dbReference type="Proteomes" id="UP000515158">
    <property type="component" value="Unplaced"/>
</dbReference>
<proteinExistence type="predicted"/>
<keyword evidence="2" id="KW-0812">Transmembrane</keyword>
<reference evidence="4" key="1">
    <citation type="submission" date="2025-08" db="UniProtKB">
        <authorList>
            <consortium name="RefSeq"/>
        </authorList>
    </citation>
    <scope>IDENTIFICATION</scope>
    <source>
        <tissue evidence="4">Total insect</tissue>
    </source>
</reference>
<keyword evidence="3" id="KW-1185">Reference proteome</keyword>
<feature type="region of interest" description="Disordered" evidence="1">
    <location>
        <begin position="132"/>
        <end position="157"/>
    </location>
</feature>
<dbReference type="SUPFAM" id="SSF50494">
    <property type="entry name" value="Trypsin-like serine proteases"/>
    <property type="match status" value="1"/>
</dbReference>
<feature type="transmembrane region" description="Helical" evidence="2">
    <location>
        <begin position="461"/>
        <end position="483"/>
    </location>
</feature>
<dbReference type="GeneID" id="117649706"/>
<keyword evidence="2" id="KW-1133">Transmembrane helix</keyword>
<organism evidence="4">
    <name type="scientific">Thrips palmi</name>
    <name type="common">Melon thrips</name>
    <dbReference type="NCBI Taxonomy" id="161013"/>
    <lineage>
        <taxon>Eukaryota</taxon>
        <taxon>Metazoa</taxon>
        <taxon>Ecdysozoa</taxon>
        <taxon>Arthropoda</taxon>
        <taxon>Hexapoda</taxon>
        <taxon>Insecta</taxon>
        <taxon>Pterygota</taxon>
        <taxon>Neoptera</taxon>
        <taxon>Paraneoptera</taxon>
        <taxon>Thysanoptera</taxon>
        <taxon>Terebrantia</taxon>
        <taxon>Thripoidea</taxon>
        <taxon>Thripidae</taxon>
        <taxon>Thrips</taxon>
    </lineage>
</organism>
<dbReference type="InterPro" id="IPR009003">
    <property type="entry name" value="Peptidase_S1_PA"/>
</dbReference>
<dbReference type="InParanoid" id="A0A6P8ZTG4"/>
<evidence type="ECO:0000256" key="1">
    <source>
        <dbReference type="SAM" id="MobiDB-lite"/>
    </source>
</evidence>
<dbReference type="OrthoDB" id="8242072at2759"/>
<dbReference type="AlphaFoldDB" id="A0A6P8ZTG4"/>
<evidence type="ECO:0000256" key="2">
    <source>
        <dbReference type="SAM" id="Phobius"/>
    </source>
</evidence>
<feature type="compositionally biased region" description="Low complexity" evidence="1">
    <location>
        <begin position="143"/>
        <end position="157"/>
    </location>
</feature>
<dbReference type="InterPro" id="IPR043504">
    <property type="entry name" value="Peptidase_S1_PA_chymotrypsin"/>
</dbReference>
<protein>
    <submittedName>
        <fullName evidence="4">Uncharacterized protein LOC117649706 isoform X1</fullName>
    </submittedName>
</protein>
<accession>A0A6P8ZTG4</accession>
<evidence type="ECO:0000313" key="4">
    <source>
        <dbReference type="RefSeq" id="XP_034248568.1"/>
    </source>
</evidence>
<dbReference type="RefSeq" id="XP_034248568.1">
    <property type="nucleotide sequence ID" value="XM_034392677.1"/>
</dbReference>
<name>A0A6P8ZTG4_THRPL</name>